<keyword evidence="2" id="KW-1185">Reference proteome</keyword>
<dbReference type="Proteomes" id="UP000191200">
    <property type="component" value="Chromosome"/>
</dbReference>
<dbReference type="OrthoDB" id="2200302at2"/>
<reference evidence="1 2" key="1">
    <citation type="submission" date="2016-09" db="EMBL/GenBank/DDBJ databases">
        <title>Vagococcus teuberi sp. nov., isolated from the Malian artisanal sour milk fene.</title>
        <authorList>
            <person name="Wullschleger S."/>
            <person name="Seifert C."/>
            <person name="Baumgartner S."/>
            <person name="Lacroix C."/>
            <person name="Bonfoh B."/>
            <person name="Stevens M.J."/>
            <person name="Meile L."/>
        </authorList>
    </citation>
    <scope>NUCLEOTIDE SEQUENCE [LARGE SCALE GENOMIC DNA]</scope>
    <source>
        <strain evidence="1 2">DSM 21459</strain>
    </source>
</reference>
<evidence type="ECO:0000313" key="2">
    <source>
        <dbReference type="Proteomes" id="UP000191200"/>
    </source>
</evidence>
<sequence length="69" mass="7867">MKKKLSILFLVSAVLCIGLMLLKVYESRTTASEKVIREVIEPEKKILTIPKKASINYSKEKQVMSIKEV</sequence>
<dbReference type="EMBL" id="CP017267">
    <property type="protein sequence ID" value="APB31725.1"/>
    <property type="molecule type" value="Genomic_DNA"/>
</dbReference>
<evidence type="ECO:0000313" key="1">
    <source>
        <dbReference type="EMBL" id="APB31725.1"/>
    </source>
</evidence>
<organism evidence="1 2">
    <name type="scientific">Vagococcus teuberi</name>
    <dbReference type="NCBI Taxonomy" id="519472"/>
    <lineage>
        <taxon>Bacteria</taxon>
        <taxon>Bacillati</taxon>
        <taxon>Bacillota</taxon>
        <taxon>Bacilli</taxon>
        <taxon>Lactobacillales</taxon>
        <taxon>Enterococcaceae</taxon>
        <taxon>Vagococcus</taxon>
    </lineage>
</organism>
<accession>A0A1J0A708</accession>
<protein>
    <submittedName>
        <fullName evidence="1">Uncharacterized protein</fullName>
    </submittedName>
</protein>
<dbReference type="KEGG" id="vte:BHY08_07725"/>
<dbReference type="RefSeq" id="WP_071457323.1">
    <property type="nucleotide sequence ID" value="NZ_CP017267.1"/>
</dbReference>
<name>A0A1J0A708_9ENTE</name>
<gene>
    <name evidence="1" type="ORF">BHY08_07725</name>
</gene>
<dbReference type="AlphaFoldDB" id="A0A1J0A708"/>
<proteinExistence type="predicted"/>